<dbReference type="KEGG" id="cber:B5D82_10895"/>
<keyword evidence="3" id="KW-0547">Nucleotide-binding</keyword>
<dbReference type="PROSITE" id="PS50893">
    <property type="entry name" value="ABC_TRANSPORTER_2"/>
    <property type="match status" value="1"/>
</dbReference>
<dbReference type="PANTHER" id="PTHR43335">
    <property type="entry name" value="ABC TRANSPORTER, ATP-BINDING PROTEIN"/>
    <property type="match status" value="1"/>
</dbReference>
<dbReference type="Gene3D" id="3.40.50.300">
    <property type="entry name" value="P-loop containing nucleotide triphosphate hydrolases"/>
    <property type="match status" value="1"/>
</dbReference>
<gene>
    <name evidence="6" type="ORF">B5D82_10895</name>
</gene>
<dbReference type="GO" id="GO:0016887">
    <property type="term" value="F:ATP hydrolysis activity"/>
    <property type="evidence" value="ECO:0007669"/>
    <property type="project" value="InterPro"/>
</dbReference>
<reference evidence="6 7" key="1">
    <citation type="submission" date="2017-08" db="EMBL/GenBank/DDBJ databases">
        <title>Complete genome of Colwellia sp. NB097-1, a psychrophile bacterium ioslated from Bering Sea.</title>
        <authorList>
            <person name="Chen X."/>
        </authorList>
    </citation>
    <scope>NUCLEOTIDE SEQUENCE [LARGE SCALE GENOMIC DNA]</scope>
    <source>
        <strain evidence="6 7">NB097-1</strain>
    </source>
</reference>
<dbReference type="SMART" id="SM00382">
    <property type="entry name" value="AAA"/>
    <property type="match status" value="1"/>
</dbReference>
<keyword evidence="4 6" id="KW-0067">ATP-binding</keyword>
<evidence type="ECO:0000256" key="4">
    <source>
        <dbReference type="ARBA" id="ARBA00022840"/>
    </source>
</evidence>
<evidence type="ECO:0000259" key="5">
    <source>
        <dbReference type="PROSITE" id="PS50893"/>
    </source>
</evidence>
<evidence type="ECO:0000256" key="2">
    <source>
        <dbReference type="ARBA" id="ARBA00022448"/>
    </source>
</evidence>
<evidence type="ECO:0000313" key="7">
    <source>
        <dbReference type="Proteomes" id="UP000202259"/>
    </source>
</evidence>
<dbReference type="SUPFAM" id="SSF52540">
    <property type="entry name" value="P-loop containing nucleoside triphosphate hydrolases"/>
    <property type="match status" value="1"/>
</dbReference>
<dbReference type="Pfam" id="PF00005">
    <property type="entry name" value="ABC_tran"/>
    <property type="match status" value="1"/>
</dbReference>
<sequence>MLLDIQSLSHKYQSGKNTKFAIKSLSLQVEPGILGLLGPNGAGKSSMMRIIATITKPSQGNIFWQGQDIIKSPQILRKELGYLPQYFGVYDQLSGIEFLQYIASLKGLDKAKTNHTIEALLHKLNLTHASNMPLKGYSGGMKQRIGIAQALLNDPKLLIIDEPTVGLDPHERASFRQLLSELAGERCIIFSTHIVADVESIADRIAIMHSGQLIQSESPSTLLHKVANKCWQLTANLSELKHIQHEFIVSHSVRKESKVELNIVADFCPDARAISRAPSLEDAYLYFTSNRQAQTGYARAS</sequence>
<dbReference type="GO" id="GO:0005524">
    <property type="term" value="F:ATP binding"/>
    <property type="evidence" value="ECO:0007669"/>
    <property type="project" value="UniProtKB-KW"/>
</dbReference>
<dbReference type="OrthoDB" id="9781337at2"/>
<keyword evidence="7" id="KW-1185">Reference proteome</keyword>
<feature type="domain" description="ABC transporter" evidence="5">
    <location>
        <begin position="3"/>
        <end position="235"/>
    </location>
</feature>
<dbReference type="InterPro" id="IPR017871">
    <property type="entry name" value="ABC_transporter-like_CS"/>
</dbReference>
<dbReference type="EMBL" id="CP020465">
    <property type="protein sequence ID" value="ASP48220.1"/>
    <property type="molecule type" value="Genomic_DNA"/>
</dbReference>
<protein>
    <submittedName>
        <fullName evidence="6">ABC transporter ATP-binding protein</fullName>
    </submittedName>
</protein>
<dbReference type="AlphaFoldDB" id="A0A222G8U1"/>
<dbReference type="PANTHER" id="PTHR43335:SF2">
    <property type="entry name" value="ABC TRANSPORTER, ATP-BINDING PROTEIN"/>
    <property type="match status" value="1"/>
</dbReference>
<evidence type="ECO:0000256" key="3">
    <source>
        <dbReference type="ARBA" id="ARBA00022741"/>
    </source>
</evidence>
<evidence type="ECO:0000313" key="6">
    <source>
        <dbReference type="EMBL" id="ASP48220.1"/>
    </source>
</evidence>
<organism evidence="6 7">
    <name type="scientific">Cognaticolwellia beringensis</name>
    <dbReference type="NCBI Taxonomy" id="1967665"/>
    <lineage>
        <taxon>Bacteria</taxon>
        <taxon>Pseudomonadati</taxon>
        <taxon>Pseudomonadota</taxon>
        <taxon>Gammaproteobacteria</taxon>
        <taxon>Alteromonadales</taxon>
        <taxon>Colwelliaceae</taxon>
        <taxon>Cognaticolwellia</taxon>
    </lineage>
</organism>
<proteinExistence type="inferred from homology"/>
<dbReference type="RefSeq" id="WP_081151494.1">
    <property type="nucleotide sequence ID" value="NZ_CP020465.1"/>
</dbReference>
<dbReference type="CDD" id="cd03264">
    <property type="entry name" value="ABC_drug_resistance_like"/>
    <property type="match status" value="1"/>
</dbReference>
<comment type="similarity">
    <text evidence="1">Belongs to the ABC transporter superfamily.</text>
</comment>
<evidence type="ECO:0000256" key="1">
    <source>
        <dbReference type="ARBA" id="ARBA00005417"/>
    </source>
</evidence>
<dbReference type="Proteomes" id="UP000202259">
    <property type="component" value="Chromosome"/>
</dbReference>
<keyword evidence="2" id="KW-0813">Transport</keyword>
<dbReference type="InterPro" id="IPR027417">
    <property type="entry name" value="P-loop_NTPase"/>
</dbReference>
<accession>A0A222G8U1</accession>
<dbReference type="InterPro" id="IPR003439">
    <property type="entry name" value="ABC_transporter-like_ATP-bd"/>
</dbReference>
<dbReference type="PROSITE" id="PS00211">
    <property type="entry name" value="ABC_TRANSPORTER_1"/>
    <property type="match status" value="1"/>
</dbReference>
<name>A0A222G8U1_9GAMM</name>
<dbReference type="InterPro" id="IPR003593">
    <property type="entry name" value="AAA+_ATPase"/>
</dbReference>